<proteinExistence type="predicted"/>
<feature type="non-terminal residue" evidence="1">
    <location>
        <position position="285"/>
    </location>
</feature>
<reference evidence="1" key="1">
    <citation type="submission" date="2023-03" db="EMBL/GenBank/DDBJ databases">
        <title>Massive genome expansion in bonnet fungi (Mycena s.s.) driven by repeated elements and novel gene families across ecological guilds.</title>
        <authorList>
            <consortium name="Lawrence Berkeley National Laboratory"/>
            <person name="Harder C.B."/>
            <person name="Miyauchi S."/>
            <person name="Viragh M."/>
            <person name="Kuo A."/>
            <person name="Thoen E."/>
            <person name="Andreopoulos B."/>
            <person name="Lu D."/>
            <person name="Skrede I."/>
            <person name="Drula E."/>
            <person name="Henrissat B."/>
            <person name="Morin E."/>
            <person name="Kohler A."/>
            <person name="Barry K."/>
            <person name="LaButti K."/>
            <person name="Morin E."/>
            <person name="Salamov A."/>
            <person name="Lipzen A."/>
            <person name="Mereny Z."/>
            <person name="Hegedus B."/>
            <person name="Baldrian P."/>
            <person name="Stursova M."/>
            <person name="Weitz H."/>
            <person name="Taylor A."/>
            <person name="Grigoriev I.V."/>
            <person name="Nagy L.G."/>
            <person name="Martin F."/>
            <person name="Kauserud H."/>
        </authorList>
    </citation>
    <scope>NUCLEOTIDE SEQUENCE</scope>
    <source>
        <strain evidence="1">CBHHK002</strain>
    </source>
</reference>
<comment type="caution">
    <text evidence="1">The sequence shown here is derived from an EMBL/GenBank/DDBJ whole genome shotgun (WGS) entry which is preliminary data.</text>
</comment>
<evidence type="ECO:0000313" key="1">
    <source>
        <dbReference type="EMBL" id="KAJ7304746.1"/>
    </source>
</evidence>
<dbReference type="AlphaFoldDB" id="A0AAD6Z2U9"/>
<dbReference type="Proteomes" id="UP001218218">
    <property type="component" value="Unassembled WGS sequence"/>
</dbReference>
<evidence type="ECO:0008006" key="3">
    <source>
        <dbReference type="Google" id="ProtNLM"/>
    </source>
</evidence>
<gene>
    <name evidence="1" type="ORF">DFH08DRAFT_654716</name>
</gene>
<organism evidence="1 2">
    <name type="scientific">Mycena albidolilacea</name>
    <dbReference type="NCBI Taxonomy" id="1033008"/>
    <lineage>
        <taxon>Eukaryota</taxon>
        <taxon>Fungi</taxon>
        <taxon>Dikarya</taxon>
        <taxon>Basidiomycota</taxon>
        <taxon>Agaricomycotina</taxon>
        <taxon>Agaricomycetes</taxon>
        <taxon>Agaricomycetidae</taxon>
        <taxon>Agaricales</taxon>
        <taxon>Marasmiineae</taxon>
        <taxon>Mycenaceae</taxon>
        <taxon>Mycena</taxon>
    </lineage>
</organism>
<accession>A0AAD6Z2U9</accession>
<dbReference type="EMBL" id="JARIHO010000099">
    <property type="protein sequence ID" value="KAJ7304746.1"/>
    <property type="molecule type" value="Genomic_DNA"/>
</dbReference>
<protein>
    <recommendedName>
        <fullName evidence="3">F-box domain-containing protein</fullName>
    </recommendedName>
</protein>
<evidence type="ECO:0000313" key="2">
    <source>
        <dbReference type="Proteomes" id="UP001218218"/>
    </source>
</evidence>
<keyword evidence="2" id="KW-1185">Reference proteome</keyword>
<feature type="non-terminal residue" evidence="1">
    <location>
        <position position="1"/>
    </location>
</feature>
<name>A0AAD6Z2U9_9AGAR</name>
<sequence>LELLDLPPEIILACLLHLSFHDLNSCLRCGNRLLHDIITNSVLLRYRRKQELAGVEGNPFFLSNSGTSYRRADLRTREVNWLSFSPRSTRAIPPDFESGGIYDLASDIYLVGNRADPNTGLCTTINYMYTSPRLDLPEWREINAGRSIIDFGTTLEEHDLIAMVTCMPHDSNPQMASIDVLLLYLSTRAPHSLTNNPTMHIQHVKWHRGRPGISLEISGDVLTLSLLYLEYDERDLDVLHLFDWKSGASRTTPLPIYNTGLVFIIEHILVVPNCLEAKLDILIIP</sequence>